<evidence type="ECO:0000313" key="12">
    <source>
        <dbReference type="EMBL" id="TXE07277.1"/>
    </source>
</evidence>
<evidence type="ECO:0000256" key="1">
    <source>
        <dbReference type="ARBA" id="ARBA00004141"/>
    </source>
</evidence>
<comment type="caution">
    <text evidence="12">The sequence shown here is derived from an EMBL/GenBank/DDBJ whole genome shotgun (WGS) entry which is preliminary data.</text>
</comment>
<dbReference type="Gene3D" id="3.30.465.10">
    <property type="match status" value="1"/>
</dbReference>
<dbReference type="InterPro" id="IPR005170">
    <property type="entry name" value="Transptr-assoc_dom"/>
</dbReference>
<gene>
    <name evidence="12" type="ORF">FUA26_13750</name>
</gene>
<dbReference type="SMART" id="SM01091">
    <property type="entry name" value="CorC_HlyC"/>
    <property type="match status" value="1"/>
</dbReference>
<dbReference type="Pfam" id="PF00571">
    <property type="entry name" value="CBS"/>
    <property type="match status" value="1"/>
</dbReference>
<keyword evidence="4 8" id="KW-1133">Transmembrane helix</keyword>
<evidence type="ECO:0000259" key="10">
    <source>
        <dbReference type="PROSITE" id="PS51371"/>
    </source>
</evidence>
<evidence type="ECO:0000256" key="8">
    <source>
        <dbReference type="PROSITE-ProRule" id="PRU01193"/>
    </source>
</evidence>
<dbReference type="InterPro" id="IPR016169">
    <property type="entry name" value="FAD-bd_PCMH_sub2"/>
</dbReference>
<evidence type="ECO:0000256" key="6">
    <source>
        <dbReference type="ARBA" id="ARBA00023136"/>
    </source>
</evidence>
<dbReference type="InterPro" id="IPR002550">
    <property type="entry name" value="CNNM"/>
</dbReference>
<feature type="transmembrane region" description="Helical" evidence="9">
    <location>
        <begin position="104"/>
        <end position="122"/>
    </location>
</feature>
<evidence type="ECO:0000256" key="5">
    <source>
        <dbReference type="ARBA" id="ARBA00023122"/>
    </source>
</evidence>
<dbReference type="SUPFAM" id="SSF56176">
    <property type="entry name" value="FAD-binding/transporter-associated domain-like"/>
    <property type="match status" value="1"/>
</dbReference>
<name>A0A5C7AG23_9FLAO</name>
<dbReference type="InterPro" id="IPR036318">
    <property type="entry name" value="FAD-bd_PCMH-like_sf"/>
</dbReference>
<feature type="domain" description="CBS" evidence="10">
    <location>
        <begin position="282"/>
        <end position="339"/>
    </location>
</feature>
<keyword evidence="3" id="KW-0677">Repeat</keyword>
<keyword evidence="5 7" id="KW-0129">CBS domain</keyword>
<protein>
    <submittedName>
        <fullName evidence="12">HlyC/CorC family transporter</fullName>
    </submittedName>
</protein>
<dbReference type="InterPro" id="IPR046342">
    <property type="entry name" value="CBS_dom_sf"/>
</dbReference>
<evidence type="ECO:0000256" key="2">
    <source>
        <dbReference type="ARBA" id="ARBA00022692"/>
    </source>
</evidence>
<feature type="transmembrane region" description="Helical" evidence="9">
    <location>
        <begin position="57"/>
        <end position="84"/>
    </location>
</feature>
<dbReference type="PANTHER" id="PTHR22777:SF17">
    <property type="entry name" value="UPF0053 PROTEIN SLL0260"/>
    <property type="match status" value="1"/>
</dbReference>
<dbReference type="PANTHER" id="PTHR22777">
    <property type="entry name" value="HEMOLYSIN-RELATED"/>
    <property type="match status" value="1"/>
</dbReference>
<evidence type="ECO:0000256" key="3">
    <source>
        <dbReference type="ARBA" id="ARBA00022737"/>
    </source>
</evidence>
<dbReference type="SUPFAM" id="SSF54631">
    <property type="entry name" value="CBS-domain pair"/>
    <property type="match status" value="1"/>
</dbReference>
<feature type="transmembrane region" description="Helical" evidence="9">
    <location>
        <begin position="6"/>
        <end position="28"/>
    </location>
</feature>
<dbReference type="OrthoDB" id="9798188at2"/>
<accession>A0A5C7AG23</accession>
<feature type="domain" description="CNNM transmembrane" evidence="11">
    <location>
        <begin position="1"/>
        <end position="200"/>
    </location>
</feature>
<proteinExistence type="predicted"/>
<keyword evidence="13" id="KW-1185">Reference proteome</keyword>
<sequence length="429" mass="49088">MTLYIVIIVVSLVLSAFFSGMEIAYVSSNKIHIEIEKKQDGILAKILSKLTAKPSKFITTMLIGNNIALVIYGFFMGDVLVNWFQSFLPTQSNFLDYMLTDLSLLTQTIISTFIILITAEFLPKVFFQIYANTLLKVLAIPAYIFYLLFSLISEFVIWISDIILKTFFKTEGDQIQMAFTKVELGNYISEQMESVEEHDEVDSEIQIFQNALEFSEVKAREVMVPRTEIIAVEMNESIKTLSALFTETGRTKILVYKETIDDILGYVHSFELFKKHKNIKSMLMPVEFVPETVLIKDVLNVLTKKRRSVAVVIDEYGGTSGIMTVEDIVEELFGEIEDEHDTLDLIEEKVDDETFMFSARLEVDYLNETYKVNLPESENYETLGGLIVNHTEEIPNQGDVIKIDNFKFIISEVSNTKIDLVKLKMLEDN</sequence>
<keyword evidence="2 8" id="KW-0812">Transmembrane</keyword>
<evidence type="ECO:0000259" key="11">
    <source>
        <dbReference type="PROSITE" id="PS51846"/>
    </source>
</evidence>
<dbReference type="Pfam" id="PF03471">
    <property type="entry name" value="CorC_HlyC"/>
    <property type="match status" value="1"/>
</dbReference>
<dbReference type="InterPro" id="IPR000644">
    <property type="entry name" value="CBS_dom"/>
</dbReference>
<dbReference type="Proteomes" id="UP000321790">
    <property type="component" value="Unassembled WGS sequence"/>
</dbReference>
<dbReference type="EMBL" id="VOSC01000030">
    <property type="protein sequence ID" value="TXE07277.1"/>
    <property type="molecule type" value="Genomic_DNA"/>
</dbReference>
<keyword evidence="6 8" id="KW-0472">Membrane</keyword>
<evidence type="ECO:0000313" key="13">
    <source>
        <dbReference type="Proteomes" id="UP000321790"/>
    </source>
</evidence>
<evidence type="ECO:0000256" key="9">
    <source>
        <dbReference type="SAM" id="Phobius"/>
    </source>
</evidence>
<reference evidence="13" key="1">
    <citation type="submission" date="2019-08" db="EMBL/GenBank/DDBJ databases">
        <title>Seonamhaeicola sediminis sp. nov., isolated from marine sediment.</title>
        <authorList>
            <person name="Cao W.R."/>
        </authorList>
    </citation>
    <scope>NUCLEOTIDE SEQUENCE [LARGE SCALE GENOMIC DNA]</scope>
    <source>
        <strain evidence="13">Gy8</strain>
    </source>
</reference>
<dbReference type="CDD" id="cd04590">
    <property type="entry name" value="CBS_pair_CorC_HlyC_assoc"/>
    <property type="match status" value="1"/>
</dbReference>
<dbReference type="AlphaFoldDB" id="A0A5C7AG23"/>
<evidence type="ECO:0000256" key="7">
    <source>
        <dbReference type="PROSITE-ProRule" id="PRU00703"/>
    </source>
</evidence>
<organism evidence="12 13">
    <name type="scientific">Seonamhaeicola algicola</name>
    <dbReference type="NCBI Taxonomy" id="1719036"/>
    <lineage>
        <taxon>Bacteria</taxon>
        <taxon>Pseudomonadati</taxon>
        <taxon>Bacteroidota</taxon>
        <taxon>Flavobacteriia</taxon>
        <taxon>Flavobacteriales</taxon>
        <taxon>Flavobacteriaceae</taxon>
    </lineage>
</organism>
<dbReference type="GO" id="GO:0050660">
    <property type="term" value="F:flavin adenine dinucleotide binding"/>
    <property type="evidence" value="ECO:0007669"/>
    <property type="project" value="InterPro"/>
</dbReference>
<dbReference type="Pfam" id="PF01595">
    <property type="entry name" value="CNNM"/>
    <property type="match status" value="1"/>
</dbReference>
<dbReference type="PROSITE" id="PS51371">
    <property type="entry name" value="CBS"/>
    <property type="match status" value="1"/>
</dbReference>
<dbReference type="RefSeq" id="WP_147137297.1">
    <property type="nucleotide sequence ID" value="NZ_VOSC01000030.1"/>
</dbReference>
<dbReference type="Gene3D" id="3.10.580.10">
    <property type="entry name" value="CBS-domain"/>
    <property type="match status" value="1"/>
</dbReference>
<comment type="subcellular location">
    <subcellularLocation>
        <location evidence="1">Membrane</location>
        <topology evidence="1">Multi-pass membrane protein</topology>
    </subcellularLocation>
</comment>
<evidence type="ECO:0000256" key="4">
    <source>
        <dbReference type="ARBA" id="ARBA00022989"/>
    </source>
</evidence>
<dbReference type="InterPro" id="IPR044751">
    <property type="entry name" value="Ion_transp-like_CBS"/>
</dbReference>
<feature type="transmembrane region" description="Helical" evidence="9">
    <location>
        <begin position="134"/>
        <end position="159"/>
    </location>
</feature>
<dbReference type="PROSITE" id="PS51846">
    <property type="entry name" value="CNNM"/>
    <property type="match status" value="1"/>
</dbReference>
<dbReference type="GO" id="GO:0005886">
    <property type="term" value="C:plasma membrane"/>
    <property type="evidence" value="ECO:0007669"/>
    <property type="project" value="TreeGrafter"/>
</dbReference>